<dbReference type="SUPFAM" id="SSF56601">
    <property type="entry name" value="beta-lactamase/transpeptidase-like"/>
    <property type="match status" value="1"/>
</dbReference>
<dbReference type="InterPro" id="IPR000871">
    <property type="entry name" value="Beta-lactam_class-A"/>
</dbReference>
<proteinExistence type="predicted"/>
<dbReference type="Proteomes" id="UP001595868">
    <property type="component" value="Unassembled WGS sequence"/>
</dbReference>
<dbReference type="RefSeq" id="WP_377549733.1">
    <property type="nucleotide sequence ID" value="NZ_JBHSBN010000019.1"/>
</dbReference>
<feature type="compositionally biased region" description="Gly residues" evidence="1">
    <location>
        <begin position="65"/>
        <end position="75"/>
    </location>
</feature>
<dbReference type="PANTHER" id="PTHR35333:SF3">
    <property type="entry name" value="BETA-LACTAMASE-TYPE TRANSPEPTIDASE FOLD CONTAINING PROTEIN"/>
    <property type="match status" value="1"/>
</dbReference>
<organism evidence="2 3">
    <name type="scientific">Micromonospora zhanjiangensis</name>
    <dbReference type="NCBI Taxonomy" id="1522057"/>
    <lineage>
        <taxon>Bacteria</taxon>
        <taxon>Bacillati</taxon>
        <taxon>Actinomycetota</taxon>
        <taxon>Actinomycetes</taxon>
        <taxon>Micromonosporales</taxon>
        <taxon>Micromonosporaceae</taxon>
        <taxon>Micromonospora</taxon>
    </lineage>
</organism>
<feature type="compositionally biased region" description="Pro residues" evidence="1">
    <location>
        <begin position="79"/>
        <end position="90"/>
    </location>
</feature>
<dbReference type="Gene3D" id="3.40.710.10">
    <property type="entry name" value="DD-peptidase/beta-lactamase superfamily"/>
    <property type="match status" value="1"/>
</dbReference>
<evidence type="ECO:0000256" key="1">
    <source>
        <dbReference type="SAM" id="MobiDB-lite"/>
    </source>
</evidence>
<comment type="caution">
    <text evidence="2">The sequence shown here is derived from an EMBL/GenBank/DDBJ whole genome shotgun (WGS) entry which is preliminary data.</text>
</comment>
<evidence type="ECO:0008006" key="4">
    <source>
        <dbReference type="Google" id="ProtNLM"/>
    </source>
</evidence>
<protein>
    <recommendedName>
        <fullName evidence="4">Beta-lactamase enzyme family protein</fullName>
    </recommendedName>
</protein>
<accession>A0ABV8KS61</accession>
<dbReference type="EMBL" id="JBHSBN010000019">
    <property type="protein sequence ID" value="MFC4108909.1"/>
    <property type="molecule type" value="Genomic_DNA"/>
</dbReference>
<dbReference type="InterPro" id="IPR012338">
    <property type="entry name" value="Beta-lactam/transpept-like"/>
</dbReference>
<dbReference type="PANTHER" id="PTHR35333">
    <property type="entry name" value="BETA-LACTAMASE"/>
    <property type="match status" value="1"/>
</dbReference>
<name>A0ABV8KS61_9ACTN</name>
<gene>
    <name evidence="2" type="ORF">ACFOX0_23635</name>
</gene>
<evidence type="ECO:0000313" key="3">
    <source>
        <dbReference type="Proteomes" id="UP001595868"/>
    </source>
</evidence>
<keyword evidence="3" id="KW-1185">Reference proteome</keyword>
<reference evidence="3" key="1">
    <citation type="journal article" date="2019" name="Int. J. Syst. Evol. Microbiol.">
        <title>The Global Catalogue of Microorganisms (GCM) 10K type strain sequencing project: providing services to taxonomists for standard genome sequencing and annotation.</title>
        <authorList>
            <consortium name="The Broad Institute Genomics Platform"/>
            <consortium name="The Broad Institute Genome Sequencing Center for Infectious Disease"/>
            <person name="Wu L."/>
            <person name="Ma J."/>
        </authorList>
    </citation>
    <scope>NUCLEOTIDE SEQUENCE [LARGE SCALE GENOMIC DNA]</scope>
    <source>
        <strain evidence="3">2902at01</strain>
    </source>
</reference>
<feature type="region of interest" description="Disordered" evidence="1">
    <location>
        <begin position="61"/>
        <end position="90"/>
    </location>
</feature>
<sequence length="318" mass="34374">MTGPYRPASRRRRHRRASLPRRLALIAGLVVVVLAGLRLVPGSPFAADAVASWGRTILPGASQNGTGGVGSGGGRPSPTQTPSPLPPLPIRPAAVKVDIPDGWVSWAMMDRRTGKISGSANMTETSTTASMIKSWIVADFLRRNAEQGTTPSDARMRQVSITIRDSDNDAAEALWRLVGREKSIDRLIDICKLTDSSAVKGFWSNTHLSPRDITRLGACIADGRAAGPKWTKYLLGEMEAVRGVGNFGIRLAFPEDEQDDIAIKNGWVTREDEGNWHVSCLAIGDGWSVGVMTRYPIKLGFEYGTKVCLNVGKQLLAT</sequence>
<evidence type="ECO:0000313" key="2">
    <source>
        <dbReference type="EMBL" id="MFC4108909.1"/>
    </source>
</evidence>